<dbReference type="InterPro" id="IPR031316">
    <property type="entry name" value="FlgM_C"/>
</dbReference>
<dbReference type="InterPro" id="IPR035890">
    <property type="entry name" value="Anti-sigma-28_factor_FlgM_sf"/>
</dbReference>
<dbReference type="SUPFAM" id="SSF101498">
    <property type="entry name" value="Anti-sigma factor FlgM"/>
    <property type="match status" value="1"/>
</dbReference>
<sequence>MDSISSKPVPGRDRQVVPVARAAPPAKTAGREGVVAEQLELSAMAFGFADQPPVDVERVSRIRNAIRNGTFPIYPTTIADRLIALKLEWNPHDAD</sequence>
<dbReference type="AlphaFoldDB" id="A0A160TFN0"/>
<evidence type="ECO:0000313" key="3">
    <source>
        <dbReference type="EMBL" id="CUS43565.1"/>
    </source>
</evidence>
<feature type="region of interest" description="Disordered" evidence="1">
    <location>
        <begin position="1"/>
        <end position="31"/>
    </location>
</feature>
<name>A0A160TFN0_9ZZZZ</name>
<dbReference type="Pfam" id="PF04316">
    <property type="entry name" value="FlgM"/>
    <property type="match status" value="1"/>
</dbReference>
<accession>A0A160TFN0</accession>
<organism evidence="3">
    <name type="scientific">hydrothermal vent metagenome</name>
    <dbReference type="NCBI Taxonomy" id="652676"/>
    <lineage>
        <taxon>unclassified sequences</taxon>
        <taxon>metagenomes</taxon>
        <taxon>ecological metagenomes</taxon>
    </lineage>
</organism>
<dbReference type="EMBL" id="CZQE01000067">
    <property type="protein sequence ID" value="CUS43565.1"/>
    <property type="molecule type" value="Genomic_DNA"/>
</dbReference>
<proteinExistence type="predicted"/>
<evidence type="ECO:0000259" key="2">
    <source>
        <dbReference type="Pfam" id="PF04316"/>
    </source>
</evidence>
<feature type="domain" description="Anti-sigma-28 factor FlgM C-terminal" evidence="2">
    <location>
        <begin position="47"/>
        <end position="83"/>
    </location>
</feature>
<evidence type="ECO:0000256" key="1">
    <source>
        <dbReference type="SAM" id="MobiDB-lite"/>
    </source>
</evidence>
<protein>
    <recommendedName>
        <fullName evidence="2">Anti-sigma-28 factor FlgM C-terminal domain-containing protein</fullName>
    </recommendedName>
</protein>
<feature type="compositionally biased region" description="Low complexity" evidence="1">
    <location>
        <begin position="16"/>
        <end position="26"/>
    </location>
</feature>
<reference evidence="3" key="1">
    <citation type="submission" date="2015-10" db="EMBL/GenBank/DDBJ databases">
        <authorList>
            <person name="Gilbert D.G."/>
        </authorList>
    </citation>
    <scope>NUCLEOTIDE SEQUENCE</scope>
</reference>
<gene>
    <name evidence="3" type="ORF">MGWOODY_Smn309</name>
</gene>